<name>A0A4Y2HV14_ARAVE</name>
<organism evidence="1 2">
    <name type="scientific">Araneus ventricosus</name>
    <name type="common">Orbweaver spider</name>
    <name type="synonym">Epeira ventricosa</name>
    <dbReference type="NCBI Taxonomy" id="182803"/>
    <lineage>
        <taxon>Eukaryota</taxon>
        <taxon>Metazoa</taxon>
        <taxon>Ecdysozoa</taxon>
        <taxon>Arthropoda</taxon>
        <taxon>Chelicerata</taxon>
        <taxon>Arachnida</taxon>
        <taxon>Araneae</taxon>
        <taxon>Araneomorphae</taxon>
        <taxon>Entelegynae</taxon>
        <taxon>Araneoidea</taxon>
        <taxon>Araneidae</taxon>
        <taxon>Araneus</taxon>
    </lineage>
</organism>
<accession>A0A4Y2HV14</accession>
<dbReference type="Proteomes" id="UP000499080">
    <property type="component" value="Unassembled WGS sequence"/>
</dbReference>
<sequence>MLHAAFRDIKGGLASFRRSLEGFPQHTCPRQNHQLILLGLAHKQLGKFLSLLLWYLVESPRQWTSTLQTLPFHTFRRFNENYRRSRPCLPNGRLSKRGHEK</sequence>
<comment type="caution">
    <text evidence="1">The sequence shown here is derived from an EMBL/GenBank/DDBJ whole genome shotgun (WGS) entry which is preliminary data.</text>
</comment>
<evidence type="ECO:0000313" key="2">
    <source>
        <dbReference type="Proteomes" id="UP000499080"/>
    </source>
</evidence>
<evidence type="ECO:0000313" key="1">
    <source>
        <dbReference type="EMBL" id="GBM69128.1"/>
    </source>
</evidence>
<protein>
    <submittedName>
        <fullName evidence="1">Uncharacterized protein</fullName>
    </submittedName>
</protein>
<gene>
    <name evidence="1" type="ORF">AVEN_6360_1</name>
</gene>
<dbReference type="EMBL" id="BGPR01002180">
    <property type="protein sequence ID" value="GBM69128.1"/>
    <property type="molecule type" value="Genomic_DNA"/>
</dbReference>
<proteinExistence type="predicted"/>
<keyword evidence="2" id="KW-1185">Reference proteome</keyword>
<reference evidence="1 2" key="1">
    <citation type="journal article" date="2019" name="Sci. Rep.">
        <title>Orb-weaving spider Araneus ventricosus genome elucidates the spidroin gene catalogue.</title>
        <authorList>
            <person name="Kono N."/>
            <person name="Nakamura H."/>
            <person name="Ohtoshi R."/>
            <person name="Moran D.A.P."/>
            <person name="Shinohara A."/>
            <person name="Yoshida Y."/>
            <person name="Fujiwara M."/>
            <person name="Mori M."/>
            <person name="Tomita M."/>
            <person name="Arakawa K."/>
        </authorList>
    </citation>
    <scope>NUCLEOTIDE SEQUENCE [LARGE SCALE GENOMIC DNA]</scope>
</reference>
<dbReference type="AlphaFoldDB" id="A0A4Y2HV14"/>